<proteinExistence type="predicted"/>
<organism evidence="1 2">
    <name type="scientific">Fodinibius roseus</name>
    <dbReference type="NCBI Taxonomy" id="1194090"/>
    <lineage>
        <taxon>Bacteria</taxon>
        <taxon>Pseudomonadati</taxon>
        <taxon>Balneolota</taxon>
        <taxon>Balneolia</taxon>
        <taxon>Balneolales</taxon>
        <taxon>Balneolaceae</taxon>
        <taxon>Fodinibius</taxon>
    </lineage>
</organism>
<dbReference type="EMBL" id="FQUS01000048">
    <property type="protein sequence ID" value="SHG70572.1"/>
    <property type="molecule type" value="Genomic_DNA"/>
</dbReference>
<reference evidence="1 2" key="1">
    <citation type="submission" date="2016-11" db="EMBL/GenBank/DDBJ databases">
        <authorList>
            <person name="Jaros S."/>
            <person name="Januszkiewicz K."/>
            <person name="Wedrychowicz H."/>
        </authorList>
    </citation>
    <scope>NUCLEOTIDE SEQUENCE [LARGE SCALE GENOMIC DNA]</scope>
    <source>
        <strain evidence="1 2">DSM 21986</strain>
    </source>
</reference>
<sequence length="42" mass="5020">MYLENFDHIYDRFLEYQSQKNRYEKDTMDYDGINSVVGHAGG</sequence>
<evidence type="ECO:0000313" key="2">
    <source>
        <dbReference type="Proteomes" id="UP000184041"/>
    </source>
</evidence>
<protein>
    <submittedName>
        <fullName evidence="1">Uncharacterized protein</fullName>
    </submittedName>
</protein>
<evidence type="ECO:0000313" key="1">
    <source>
        <dbReference type="EMBL" id="SHG70572.1"/>
    </source>
</evidence>
<accession>A0A1M5LZR2</accession>
<gene>
    <name evidence="1" type="ORF">SAMN05443144_1481</name>
</gene>
<keyword evidence="2" id="KW-1185">Reference proteome</keyword>
<name>A0A1M5LZR2_9BACT</name>
<dbReference type="Proteomes" id="UP000184041">
    <property type="component" value="Unassembled WGS sequence"/>
</dbReference>
<dbReference type="AlphaFoldDB" id="A0A1M5LZR2"/>